<geneLocation type="plasmid" evidence="6 7">
    <name>pRt1078</name>
</geneLocation>
<feature type="chain" id="PRO_5041969901" evidence="4">
    <location>
        <begin position="21"/>
        <end position="301"/>
    </location>
</feature>
<dbReference type="AlphaFoldDB" id="A0AAF1KL91"/>
<protein>
    <submittedName>
        <fullName evidence="6">Lytic transglycosylase domain-containing protein</fullName>
    </submittedName>
</protein>
<dbReference type="EMBL" id="CP117256">
    <property type="protein sequence ID" value="WFR97806.1"/>
    <property type="molecule type" value="Genomic_DNA"/>
</dbReference>
<dbReference type="PANTHER" id="PTHR37423:SF2">
    <property type="entry name" value="MEMBRANE-BOUND LYTIC MUREIN TRANSGLYCOSYLASE C"/>
    <property type="match status" value="1"/>
</dbReference>
<evidence type="ECO:0000313" key="6">
    <source>
        <dbReference type="EMBL" id="WFR97806.1"/>
    </source>
</evidence>
<dbReference type="InterPro" id="IPR008258">
    <property type="entry name" value="Transglycosylase_SLT_dom_1"/>
</dbReference>
<dbReference type="PANTHER" id="PTHR37423">
    <property type="entry name" value="SOLUBLE LYTIC MUREIN TRANSGLYCOSYLASE-RELATED"/>
    <property type="match status" value="1"/>
</dbReference>
<dbReference type="CDD" id="cd00254">
    <property type="entry name" value="LT-like"/>
    <property type="match status" value="1"/>
</dbReference>
<name>A0AAF1KL91_9HYPH</name>
<reference evidence="7" key="2">
    <citation type="journal article" date="2023" name="MicrobiologyOpen">
        <title>Genomics of the tumorigenes clade of the family Rhizobiaceae and description of Rhizobium rhododendri sp. nov.</title>
        <authorList>
            <person name="Kuzmanovic N."/>
            <person name="diCenzo G.C."/>
            <person name="Bunk B."/>
            <person name="Sproeer C."/>
            <person name="Fruehling A."/>
            <person name="Neumann-Schaal M."/>
            <person name="Overmann J."/>
            <person name="Smalla K."/>
        </authorList>
    </citation>
    <scope>NUCLEOTIDE SEQUENCE [LARGE SCALE GENOMIC DNA]</scope>
    <source>
        <strain evidence="7">1078</strain>
        <plasmid evidence="7">pRt1078</plasmid>
    </source>
</reference>
<gene>
    <name evidence="6" type="ORF">PR017_18005</name>
</gene>
<evidence type="ECO:0000313" key="7">
    <source>
        <dbReference type="Proteomes" id="UP000249499"/>
    </source>
</evidence>
<dbReference type="InterPro" id="IPR023346">
    <property type="entry name" value="Lysozyme-like_dom_sf"/>
</dbReference>
<sequence length="301" mass="32399">MRIALPMLFLPVLIASYAGATPTESAFSADFKGFIWASPRLNGSLARGRAALSQETNQDAAEFRINQNGVAVASEGSQPASSKGYIFGHFRHSRSVDPELASGQISKTIAQQRSDQVSSSFEPRKDGSVCGPSRFSPDEIAGLVARSAMRYGVDPDFAEAIAWTESRFNRQRNSPKGARGPMQLVPETAARFDVADICDPIANIDGGMRYLRSLIDRFGNPLLAAAAYNAGEGRIYEHNGIPPYGETVRYVAEVVNYQLGLSGPTKSLVINTTPRQRPAQASSSDVGTSRAAKFVSGVMQF</sequence>
<keyword evidence="4" id="KW-0732">Signal</keyword>
<feature type="domain" description="Transglycosylase SLT" evidence="5">
    <location>
        <begin position="146"/>
        <end position="237"/>
    </location>
</feature>
<comment type="similarity">
    <text evidence="1">Belongs to the transglycosylase Slt family.</text>
</comment>
<evidence type="ECO:0000256" key="1">
    <source>
        <dbReference type="ARBA" id="ARBA00007734"/>
    </source>
</evidence>
<comment type="similarity">
    <text evidence="2">Belongs to the virb1 family.</text>
</comment>
<dbReference type="KEGG" id="rtu:PR017_18005"/>
<feature type="region of interest" description="Disordered" evidence="3">
    <location>
        <begin position="109"/>
        <end position="134"/>
    </location>
</feature>
<dbReference type="SUPFAM" id="SSF53955">
    <property type="entry name" value="Lysozyme-like"/>
    <property type="match status" value="1"/>
</dbReference>
<evidence type="ECO:0000256" key="4">
    <source>
        <dbReference type="SAM" id="SignalP"/>
    </source>
</evidence>
<evidence type="ECO:0000256" key="2">
    <source>
        <dbReference type="ARBA" id="ARBA00009387"/>
    </source>
</evidence>
<dbReference type="Gene3D" id="1.10.530.10">
    <property type="match status" value="1"/>
</dbReference>
<evidence type="ECO:0000259" key="5">
    <source>
        <dbReference type="Pfam" id="PF01464"/>
    </source>
</evidence>
<feature type="signal peptide" evidence="4">
    <location>
        <begin position="1"/>
        <end position="20"/>
    </location>
</feature>
<dbReference type="Proteomes" id="UP000249499">
    <property type="component" value="Plasmid pRt1078"/>
</dbReference>
<dbReference type="RefSeq" id="WP_240538880.1">
    <property type="nucleotide sequence ID" value="NZ_CP117256.1"/>
</dbReference>
<accession>A0AAF1KL91</accession>
<feature type="compositionally biased region" description="Polar residues" evidence="3">
    <location>
        <begin position="109"/>
        <end position="121"/>
    </location>
</feature>
<proteinExistence type="inferred from homology"/>
<keyword evidence="7" id="KW-1185">Reference proteome</keyword>
<organism evidence="6 7">
    <name type="scientific">Rhizobium tumorigenes</name>
    <dbReference type="NCBI Taxonomy" id="2041385"/>
    <lineage>
        <taxon>Bacteria</taxon>
        <taxon>Pseudomonadati</taxon>
        <taxon>Pseudomonadota</taxon>
        <taxon>Alphaproteobacteria</taxon>
        <taxon>Hyphomicrobiales</taxon>
        <taxon>Rhizobiaceae</taxon>
        <taxon>Rhizobium/Agrobacterium group</taxon>
        <taxon>Rhizobium</taxon>
    </lineage>
</organism>
<dbReference type="Pfam" id="PF01464">
    <property type="entry name" value="SLT"/>
    <property type="match status" value="1"/>
</dbReference>
<evidence type="ECO:0000256" key="3">
    <source>
        <dbReference type="SAM" id="MobiDB-lite"/>
    </source>
</evidence>
<keyword evidence="6" id="KW-0614">Plasmid</keyword>
<reference evidence="6 7" key="1">
    <citation type="journal article" date="2018" name="Sci. Rep.">
        <title>Rhizobium tumorigenes sp. nov., a novel plant tumorigenic bacterium isolated from cane gall tumors on thornless blackberry.</title>
        <authorList>
            <person name="Kuzmanovi N."/>
            <person name="Smalla K."/>
            <person name="Gronow S."/>
            <person name="PuBawska J."/>
        </authorList>
    </citation>
    <scope>NUCLEOTIDE SEQUENCE [LARGE SCALE GENOMIC DNA]</scope>
    <source>
        <strain evidence="6 7">1078</strain>
    </source>
</reference>